<reference evidence="1" key="1">
    <citation type="journal article" date="2015" name="Nature">
        <title>Complex archaea that bridge the gap between prokaryotes and eukaryotes.</title>
        <authorList>
            <person name="Spang A."/>
            <person name="Saw J.H."/>
            <person name="Jorgensen S.L."/>
            <person name="Zaremba-Niedzwiedzka K."/>
            <person name="Martijn J."/>
            <person name="Lind A.E."/>
            <person name="van Eijk R."/>
            <person name="Schleper C."/>
            <person name="Guy L."/>
            <person name="Ettema T.J."/>
        </authorList>
    </citation>
    <scope>NUCLEOTIDE SEQUENCE</scope>
</reference>
<gene>
    <name evidence="1" type="ORF">LCGC14_2737170</name>
</gene>
<organism evidence="1">
    <name type="scientific">marine sediment metagenome</name>
    <dbReference type="NCBI Taxonomy" id="412755"/>
    <lineage>
        <taxon>unclassified sequences</taxon>
        <taxon>metagenomes</taxon>
        <taxon>ecological metagenomes</taxon>
    </lineage>
</organism>
<name>A0A0F8Z5K4_9ZZZZ</name>
<sequence>MKELFVLLIVLGFVFVTACSTTLTRTITTPTGTYMYKETATTSITSILGETK</sequence>
<evidence type="ECO:0008006" key="2">
    <source>
        <dbReference type="Google" id="ProtNLM"/>
    </source>
</evidence>
<accession>A0A0F8Z5K4</accession>
<evidence type="ECO:0000313" key="1">
    <source>
        <dbReference type="EMBL" id="KKK89033.1"/>
    </source>
</evidence>
<proteinExistence type="predicted"/>
<protein>
    <recommendedName>
        <fullName evidence="2">Lipoprotein</fullName>
    </recommendedName>
</protein>
<dbReference type="AlphaFoldDB" id="A0A0F8Z5K4"/>
<comment type="caution">
    <text evidence="1">The sequence shown here is derived from an EMBL/GenBank/DDBJ whole genome shotgun (WGS) entry which is preliminary data.</text>
</comment>
<dbReference type="PROSITE" id="PS51257">
    <property type="entry name" value="PROKAR_LIPOPROTEIN"/>
    <property type="match status" value="1"/>
</dbReference>
<dbReference type="EMBL" id="LAZR01049698">
    <property type="protein sequence ID" value="KKK89033.1"/>
    <property type="molecule type" value="Genomic_DNA"/>
</dbReference>